<feature type="non-terminal residue" evidence="2">
    <location>
        <position position="137"/>
    </location>
</feature>
<dbReference type="EMBL" id="BARV01029655">
    <property type="protein sequence ID" value="GAI33245.1"/>
    <property type="molecule type" value="Genomic_DNA"/>
</dbReference>
<feature type="domain" description="CO dehydrogenase/acetyl-CoA synthase delta subunit TIM barrel" evidence="1">
    <location>
        <begin position="2"/>
        <end position="131"/>
    </location>
</feature>
<protein>
    <recommendedName>
        <fullName evidence="1">CO dehydrogenase/acetyl-CoA synthase delta subunit TIM barrel domain-containing protein</fullName>
    </recommendedName>
</protein>
<name>X1P2G5_9ZZZZ</name>
<dbReference type="SUPFAM" id="SSF51717">
    <property type="entry name" value="Dihydropteroate synthetase-like"/>
    <property type="match status" value="1"/>
</dbReference>
<gene>
    <name evidence="2" type="ORF">S06H3_47236</name>
</gene>
<proteinExistence type="predicted"/>
<evidence type="ECO:0000313" key="2">
    <source>
        <dbReference type="EMBL" id="GAI33245.1"/>
    </source>
</evidence>
<reference evidence="2" key="1">
    <citation type="journal article" date="2014" name="Front. Microbiol.">
        <title>High frequency of phylogenetically diverse reductive dehalogenase-homologous genes in deep subseafloor sedimentary metagenomes.</title>
        <authorList>
            <person name="Kawai M."/>
            <person name="Futagami T."/>
            <person name="Toyoda A."/>
            <person name="Takaki Y."/>
            <person name="Nishi S."/>
            <person name="Hori S."/>
            <person name="Arai W."/>
            <person name="Tsubouchi T."/>
            <person name="Morono Y."/>
            <person name="Uchiyama I."/>
            <person name="Ito T."/>
            <person name="Fujiyama A."/>
            <person name="Inagaki F."/>
            <person name="Takami H."/>
        </authorList>
    </citation>
    <scope>NUCLEOTIDE SEQUENCE</scope>
    <source>
        <strain evidence="2">Expedition CK06-06</strain>
    </source>
</reference>
<dbReference type="AlphaFoldDB" id="X1P2G5"/>
<dbReference type="InterPro" id="IPR016041">
    <property type="entry name" value="Ac-CoA_synth_d_su_TIM-brl"/>
</dbReference>
<evidence type="ECO:0000259" key="1">
    <source>
        <dbReference type="Pfam" id="PF03599"/>
    </source>
</evidence>
<organism evidence="2">
    <name type="scientific">marine sediment metagenome</name>
    <dbReference type="NCBI Taxonomy" id="412755"/>
    <lineage>
        <taxon>unclassified sequences</taxon>
        <taxon>metagenomes</taxon>
        <taxon>ecological metagenomes</taxon>
    </lineage>
</organism>
<dbReference type="Pfam" id="PF03599">
    <property type="entry name" value="CdhD"/>
    <property type="match status" value="1"/>
</dbReference>
<dbReference type="Gene3D" id="3.20.20.20">
    <property type="entry name" value="Dihydropteroate synthase-like"/>
    <property type="match status" value="1"/>
</dbReference>
<dbReference type="InterPro" id="IPR011005">
    <property type="entry name" value="Dihydropteroate_synth-like_sf"/>
</dbReference>
<comment type="caution">
    <text evidence="2">The sequence shown here is derived from an EMBL/GenBank/DDBJ whole genome shotgun (WGS) entry which is preliminary data.</text>
</comment>
<sequence>MVTIGGSTALPFHFFEGEHPNPPIIAMEVFDKAPPKYPDSLMDYYRDVIERPAEMAKKCVDEYGARLISVRLEGTHPEKGNKSADEAVEIVKSVLESVSVPLIISGHSHFEKTNEVMKKVCEATAGENCLINYVETD</sequence>
<accession>X1P2G5</accession>